<feature type="compositionally biased region" description="Low complexity" evidence="1">
    <location>
        <begin position="48"/>
        <end position="63"/>
    </location>
</feature>
<accession>A0AAD8KKT6</accession>
<feature type="region of interest" description="Disordered" evidence="1">
    <location>
        <begin position="48"/>
        <end position="82"/>
    </location>
</feature>
<feature type="region of interest" description="Disordered" evidence="1">
    <location>
        <begin position="1"/>
        <end position="33"/>
    </location>
</feature>
<organism evidence="2 3">
    <name type="scientific">Tagetes erecta</name>
    <name type="common">African marigold</name>
    <dbReference type="NCBI Taxonomy" id="13708"/>
    <lineage>
        <taxon>Eukaryota</taxon>
        <taxon>Viridiplantae</taxon>
        <taxon>Streptophyta</taxon>
        <taxon>Embryophyta</taxon>
        <taxon>Tracheophyta</taxon>
        <taxon>Spermatophyta</taxon>
        <taxon>Magnoliopsida</taxon>
        <taxon>eudicotyledons</taxon>
        <taxon>Gunneridae</taxon>
        <taxon>Pentapetalae</taxon>
        <taxon>asterids</taxon>
        <taxon>campanulids</taxon>
        <taxon>Asterales</taxon>
        <taxon>Asteraceae</taxon>
        <taxon>Asteroideae</taxon>
        <taxon>Heliantheae alliance</taxon>
        <taxon>Tageteae</taxon>
        <taxon>Tagetes</taxon>
    </lineage>
</organism>
<evidence type="ECO:0000313" key="3">
    <source>
        <dbReference type="Proteomes" id="UP001229421"/>
    </source>
</evidence>
<evidence type="ECO:0000313" key="2">
    <source>
        <dbReference type="EMBL" id="KAK1424732.1"/>
    </source>
</evidence>
<feature type="compositionally biased region" description="Pro residues" evidence="1">
    <location>
        <begin position="64"/>
        <end position="73"/>
    </location>
</feature>
<evidence type="ECO:0000256" key="1">
    <source>
        <dbReference type="SAM" id="MobiDB-lite"/>
    </source>
</evidence>
<gene>
    <name evidence="2" type="ORF">QVD17_20070</name>
</gene>
<protein>
    <submittedName>
        <fullName evidence="2">Uncharacterized protein</fullName>
    </submittedName>
</protein>
<reference evidence="2" key="1">
    <citation type="journal article" date="2023" name="bioRxiv">
        <title>Improved chromosome-level genome assembly for marigold (Tagetes erecta).</title>
        <authorList>
            <person name="Jiang F."/>
            <person name="Yuan L."/>
            <person name="Wang S."/>
            <person name="Wang H."/>
            <person name="Xu D."/>
            <person name="Wang A."/>
            <person name="Fan W."/>
        </authorList>
    </citation>
    <scope>NUCLEOTIDE SEQUENCE</scope>
    <source>
        <strain evidence="2">WSJ</strain>
        <tissue evidence="2">Leaf</tissue>
    </source>
</reference>
<keyword evidence="3" id="KW-1185">Reference proteome</keyword>
<dbReference type="Proteomes" id="UP001229421">
    <property type="component" value="Unassembled WGS sequence"/>
</dbReference>
<name>A0AAD8KKT6_TARER</name>
<comment type="caution">
    <text evidence="2">The sequence shown here is derived from an EMBL/GenBank/DDBJ whole genome shotgun (WGS) entry which is preliminary data.</text>
</comment>
<proteinExistence type="predicted"/>
<dbReference type="AlphaFoldDB" id="A0AAD8KKT6"/>
<dbReference type="EMBL" id="JAUHHV010000005">
    <property type="protein sequence ID" value="KAK1424732.1"/>
    <property type="molecule type" value="Genomic_DNA"/>
</dbReference>
<sequence length="101" mass="10808">MSDSLRNRTGRSHLVSPRLTRYGPRHTSPSSSFPLHLVAPGIVLATTSTPSASSQARSYARPRASPPLPPPSSSLPSSSTPSSLKAFSFLYSRNLHGVENH</sequence>